<evidence type="ECO:0000313" key="1">
    <source>
        <dbReference type="EMBL" id="SNR61906.1"/>
    </source>
</evidence>
<organism evidence="1 2">
    <name type="scientific">Desulfurobacterium atlanticum</name>
    <dbReference type="NCBI Taxonomy" id="240169"/>
    <lineage>
        <taxon>Bacteria</taxon>
        <taxon>Pseudomonadati</taxon>
        <taxon>Aquificota</taxon>
        <taxon>Aquificia</taxon>
        <taxon>Desulfurobacteriales</taxon>
        <taxon>Desulfurobacteriaceae</taxon>
        <taxon>Desulfurobacterium</taxon>
    </lineage>
</organism>
<keyword evidence="2" id="KW-1185">Reference proteome</keyword>
<evidence type="ECO:0000313" key="2">
    <source>
        <dbReference type="Proteomes" id="UP000198405"/>
    </source>
</evidence>
<reference evidence="2" key="1">
    <citation type="submission" date="2017-06" db="EMBL/GenBank/DDBJ databases">
        <authorList>
            <person name="Varghese N."/>
            <person name="Submissions S."/>
        </authorList>
    </citation>
    <scope>NUCLEOTIDE SEQUENCE [LARGE SCALE GENOMIC DNA]</scope>
    <source>
        <strain evidence="2">DSM 15668</strain>
    </source>
</reference>
<accession>A0A238XS89</accession>
<protein>
    <recommendedName>
        <fullName evidence="3">SCP-2 sterol transfer family protein</fullName>
    </recommendedName>
</protein>
<sequence length="104" mass="11943">MYSEVYKIVENLNEKHKNDFSSIENPVLIEVKFPDGAVKTFEVGKRGIVEVDGGQKIEDKIVISSRDLIRVERNRKLILPYLMSGKIKLRGNVKRLMSVIQDIL</sequence>
<dbReference type="AlphaFoldDB" id="A0A238XS89"/>
<dbReference type="EMBL" id="FZOB01000001">
    <property type="protein sequence ID" value="SNR61906.1"/>
    <property type="molecule type" value="Genomic_DNA"/>
</dbReference>
<dbReference type="RefSeq" id="WP_089322266.1">
    <property type="nucleotide sequence ID" value="NZ_FZOB01000001.1"/>
</dbReference>
<name>A0A238XS89_9BACT</name>
<gene>
    <name evidence="1" type="ORF">SAMN06265340_101237</name>
</gene>
<proteinExistence type="predicted"/>
<dbReference type="Proteomes" id="UP000198405">
    <property type="component" value="Unassembled WGS sequence"/>
</dbReference>
<evidence type="ECO:0008006" key="3">
    <source>
        <dbReference type="Google" id="ProtNLM"/>
    </source>
</evidence>